<protein>
    <submittedName>
        <fullName evidence="2">Uncharacterized protein</fullName>
    </submittedName>
</protein>
<feature type="coiled-coil region" evidence="1">
    <location>
        <begin position="98"/>
        <end position="125"/>
    </location>
</feature>
<accession>A0A1W1X5S3</accession>
<organism evidence="2 3">
    <name type="scientific">Clostridium acidisoli DSM 12555</name>
    <dbReference type="NCBI Taxonomy" id="1121291"/>
    <lineage>
        <taxon>Bacteria</taxon>
        <taxon>Bacillati</taxon>
        <taxon>Bacillota</taxon>
        <taxon>Clostridia</taxon>
        <taxon>Eubacteriales</taxon>
        <taxon>Clostridiaceae</taxon>
        <taxon>Clostridium</taxon>
    </lineage>
</organism>
<dbReference type="Proteomes" id="UP000192468">
    <property type="component" value="Unassembled WGS sequence"/>
</dbReference>
<dbReference type="AlphaFoldDB" id="A0A1W1X5S3"/>
<keyword evidence="1" id="KW-0175">Coiled coil</keyword>
<name>A0A1W1X5S3_9CLOT</name>
<evidence type="ECO:0000313" key="2">
    <source>
        <dbReference type="EMBL" id="SMC19294.1"/>
    </source>
</evidence>
<proteinExistence type="predicted"/>
<evidence type="ECO:0000256" key="1">
    <source>
        <dbReference type="SAM" id="Coils"/>
    </source>
</evidence>
<gene>
    <name evidence="2" type="ORF">SAMN02745134_00791</name>
</gene>
<dbReference type="EMBL" id="FWXH01000002">
    <property type="protein sequence ID" value="SMC19294.1"/>
    <property type="molecule type" value="Genomic_DNA"/>
</dbReference>
<keyword evidence="3" id="KW-1185">Reference proteome</keyword>
<sequence length="156" mass="18645">MKKEDIVKLWKAIQTEKVKGTVKFRYSLLKIENDIKNEIEALEGVEKDINDILEPFYAERGELIKSIGIFDESKNTYVINPKETEKVTEFNEKIKPIQEKYKTEIEEYENKYREYIEVLKEELDTEFKFKEISLNNCPDSLETESLEIFMKFKIIK</sequence>
<evidence type="ECO:0000313" key="3">
    <source>
        <dbReference type="Proteomes" id="UP000192468"/>
    </source>
</evidence>
<dbReference type="RefSeq" id="WP_084113952.1">
    <property type="nucleotide sequence ID" value="NZ_FWXH01000002.1"/>
</dbReference>
<dbReference type="STRING" id="1121291.SAMN02745134_00791"/>
<reference evidence="2 3" key="1">
    <citation type="submission" date="2017-04" db="EMBL/GenBank/DDBJ databases">
        <authorList>
            <person name="Afonso C.L."/>
            <person name="Miller P.J."/>
            <person name="Scott M.A."/>
            <person name="Spackman E."/>
            <person name="Goraichik I."/>
            <person name="Dimitrov K.M."/>
            <person name="Suarez D.L."/>
            <person name="Swayne D.E."/>
        </authorList>
    </citation>
    <scope>NUCLEOTIDE SEQUENCE [LARGE SCALE GENOMIC DNA]</scope>
    <source>
        <strain evidence="2 3">DSM 12555</strain>
    </source>
</reference>